<protein>
    <submittedName>
        <fullName evidence="1">Riboflavin biosynthesis protein RibF</fullName>
        <ecNumber evidence="1">2.7.1.26</ecNumber>
        <ecNumber evidence="1">2.7.7.2</ecNumber>
    </submittedName>
</protein>
<evidence type="ECO:0000313" key="2">
    <source>
        <dbReference type="Proteomes" id="UP000307720"/>
    </source>
</evidence>
<dbReference type="EC" id="2.7.1.26" evidence="1"/>
<sequence length="297" mass="33871">MEYMRGPGDFYVEEDTAVTLGKFDGLHRGHQKLVSRIRGVGDRGCKSVVFTLNRMENEQLLTEEERKSMTEKLGVDYLLDCPLVPEISGMEPEAFVEKILIDKLHAKYLAVGTDFRFGCQRRGDSSLLRELQKKYGFVLEVIQKEQYQKRDISSTYIKEELAAGHLETVNTLLGYTFFVSGEVLHGGPGNYRYGLPAANLRVSARKLLPPNGIYLTRTIIRKEEFPGVTNIGMGIEGERQFRSVETYLFGFGRELPGEHIEVQFLKFLRPEKSFGSTEELHRQMDADISFGKEYFGE</sequence>
<name>A0AC61R4N1_9FIRM</name>
<organism evidence="1 2">
    <name type="scientific">Hominisplanchenecus murintestinalis</name>
    <dbReference type="NCBI Taxonomy" id="2941517"/>
    <lineage>
        <taxon>Bacteria</taxon>
        <taxon>Bacillati</taxon>
        <taxon>Bacillota</taxon>
        <taxon>Clostridia</taxon>
        <taxon>Lachnospirales</taxon>
        <taxon>Lachnospiraceae</taxon>
        <taxon>Hominisplanchenecus</taxon>
    </lineage>
</organism>
<accession>A0AC61R4N1</accession>
<dbReference type="Proteomes" id="UP000307720">
    <property type="component" value="Unassembled WGS sequence"/>
</dbReference>
<proteinExistence type="predicted"/>
<gene>
    <name evidence="1" type="primary">ribF</name>
    <name evidence="1" type="ORF">E5357_00225</name>
</gene>
<keyword evidence="1" id="KW-0808">Transferase</keyword>
<dbReference type="EMBL" id="SRZB01000001">
    <property type="protein sequence ID" value="TGY00644.1"/>
    <property type="molecule type" value="Genomic_DNA"/>
</dbReference>
<keyword evidence="1" id="KW-0548">Nucleotidyltransferase</keyword>
<evidence type="ECO:0000313" key="1">
    <source>
        <dbReference type="EMBL" id="TGY00644.1"/>
    </source>
</evidence>
<keyword evidence="2" id="KW-1185">Reference proteome</keyword>
<reference evidence="1" key="1">
    <citation type="submission" date="2019-04" db="EMBL/GenBank/DDBJ databases">
        <title>Microbes associate with the intestines of laboratory mice.</title>
        <authorList>
            <person name="Navarre W."/>
            <person name="Wong E."/>
            <person name="Huang K."/>
            <person name="Tropini C."/>
            <person name="Ng K."/>
            <person name="Yu B."/>
        </authorList>
    </citation>
    <scope>NUCLEOTIDE SEQUENCE</scope>
    <source>
        <strain evidence="1">NM72_1-8</strain>
    </source>
</reference>
<dbReference type="EC" id="2.7.7.2" evidence="1"/>
<comment type="caution">
    <text evidence="1">The sequence shown here is derived from an EMBL/GenBank/DDBJ whole genome shotgun (WGS) entry which is preliminary data.</text>
</comment>